<dbReference type="Proteomes" id="UP001415169">
    <property type="component" value="Unassembled WGS sequence"/>
</dbReference>
<dbReference type="PANTHER" id="PTHR30055">
    <property type="entry name" value="HTH-TYPE TRANSCRIPTIONAL REGULATOR RUTR"/>
    <property type="match status" value="1"/>
</dbReference>
<feature type="DNA-binding region" description="H-T-H motif" evidence="4">
    <location>
        <begin position="49"/>
        <end position="68"/>
    </location>
</feature>
<comment type="caution">
    <text evidence="7">The sequence shown here is derived from an EMBL/GenBank/DDBJ whole genome shotgun (WGS) entry which is preliminary data.</text>
</comment>
<proteinExistence type="predicted"/>
<evidence type="ECO:0000256" key="1">
    <source>
        <dbReference type="ARBA" id="ARBA00023015"/>
    </source>
</evidence>
<evidence type="ECO:0000313" key="7">
    <source>
        <dbReference type="EMBL" id="GAA4163357.1"/>
    </source>
</evidence>
<dbReference type="SUPFAM" id="SSF46689">
    <property type="entry name" value="Homeodomain-like"/>
    <property type="match status" value="1"/>
</dbReference>
<dbReference type="PROSITE" id="PS50977">
    <property type="entry name" value="HTH_TETR_2"/>
    <property type="match status" value="1"/>
</dbReference>
<dbReference type="EMBL" id="BAABBV010000001">
    <property type="protein sequence ID" value="GAA4163357.1"/>
    <property type="molecule type" value="Genomic_DNA"/>
</dbReference>
<dbReference type="InterPro" id="IPR050109">
    <property type="entry name" value="HTH-type_TetR-like_transc_reg"/>
</dbReference>
<gene>
    <name evidence="7" type="ORF">GCM10022286_23710</name>
</gene>
<evidence type="ECO:0000256" key="5">
    <source>
        <dbReference type="SAM" id="MobiDB-lite"/>
    </source>
</evidence>
<dbReference type="Gene3D" id="1.10.357.10">
    <property type="entry name" value="Tetracycline Repressor, domain 2"/>
    <property type="match status" value="1"/>
</dbReference>
<reference evidence="7" key="2">
    <citation type="submission" date="2023-12" db="EMBL/GenBank/DDBJ databases">
        <authorList>
            <person name="Sun Q."/>
            <person name="Inoue M."/>
        </authorList>
    </citation>
    <scope>NUCLEOTIDE SEQUENCE</scope>
    <source>
        <strain evidence="7">JCM 17590</strain>
    </source>
</reference>
<dbReference type="PANTHER" id="PTHR30055:SF234">
    <property type="entry name" value="HTH-TYPE TRANSCRIPTIONAL REGULATOR BETI"/>
    <property type="match status" value="1"/>
</dbReference>
<dbReference type="InterPro" id="IPR009057">
    <property type="entry name" value="Homeodomain-like_sf"/>
</dbReference>
<feature type="compositionally biased region" description="Polar residues" evidence="5">
    <location>
        <begin position="1"/>
        <end position="10"/>
    </location>
</feature>
<dbReference type="InterPro" id="IPR001647">
    <property type="entry name" value="HTH_TetR"/>
</dbReference>
<feature type="domain" description="HTH tetR-type" evidence="6">
    <location>
        <begin position="26"/>
        <end position="86"/>
    </location>
</feature>
<organism evidence="7 8">
    <name type="scientific">Gryllotalpicola daejeonensis</name>
    <dbReference type="NCBI Taxonomy" id="993087"/>
    <lineage>
        <taxon>Bacteria</taxon>
        <taxon>Bacillati</taxon>
        <taxon>Actinomycetota</taxon>
        <taxon>Actinomycetes</taxon>
        <taxon>Micrococcales</taxon>
        <taxon>Microbacteriaceae</taxon>
        <taxon>Gryllotalpicola</taxon>
    </lineage>
</organism>
<evidence type="ECO:0000256" key="4">
    <source>
        <dbReference type="PROSITE-ProRule" id="PRU00335"/>
    </source>
</evidence>
<evidence type="ECO:0000313" key="8">
    <source>
        <dbReference type="Proteomes" id="UP001415169"/>
    </source>
</evidence>
<sequence length="211" mass="22871">MSTETDSPATASGAATRPARQWGKTERTRRVILDAARDVFIAEGYNDANIAHIVERSGLSVGSVYHHFNGKADLFLALWSEFEAVYSEAAAKAVADARHSGVTDPVELFLAGSRGYLEVARHNSKLTLLFRGGDGPPGYDALGTDVGEAWAKNNLTLLGLEDNTTNRLRVRILIRVVVEGESAIARAKRKSEVEPIIAETLAIIRRIATVD</sequence>
<keyword evidence="1" id="KW-0805">Transcription regulation</keyword>
<dbReference type="Pfam" id="PF00440">
    <property type="entry name" value="TetR_N"/>
    <property type="match status" value="1"/>
</dbReference>
<keyword evidence="2 4" id="KW-0238">DNA-binding</keyword>
<name>A0ABP7ZLP8_9MICO</name>
<reference evidence="7" key="1">
    <citation type="journal article" date="2014" name="Int. J. Syst. Evol. Microbiol.">
        <title>Complete genome of a new Firmicutes species belonging to the dominant human colonic microbiota ('Ruminococcus bicirculans') reveals two chromosomes and a selective capacity to utilize plant glucans.</title>
        <authorList>
            <consortium name="NISC Comparative Sequencing Program"/>
            <person name="Wegmann U."/>
            <person name="Louis P."/>
            <person name="Goesmann A."/>
            <person name="Henrissat B."/>
            <person name="Duncan S.H."/>
            <person name="Flint H.J."/>
        </authorList>
    </citation>
    <scope>NUCLEOTIDE SEQUENCE</scope>
    <source>
        <strain evidence="7">JCM 17590</strain>
    </source>
</reference>
<evidence type="ECO:0000256" key="2">
    <source>
        <dbReference type="ARBA" id="ARBA00023125"/>
    </source>
</evidence>
<keyword evidence="8" id="KW-1185">Reference proteome</keyword>
<dbReference type="RefSeq" id="WP_344791997.1">
    <property type="nucleotide sequence ID" value="NZ_BAABBV010000001.1"/>
</dbReference>
<keyword evidence="3" id="KW-0804">Transcription</keyword>
<dbReference type="PRINTS" id="PR00455">
    <property type="entry name" value="HTHTETR"/>
</dbReference>
<evidence type="ECO:0000256" key="3">
    <source>
        <dbReference type="ARBA" id="ARBA00023163"/>
    </source>
</evidence>
<protein>
    <recommendedName>
        <fullName evidence="6">HTH tetR-type domain-containing protein</fullName>
    </recommendedName>
</protein>
<feature type="region of interest" description="Disordered" evidence="5">
    <location>
        <begin position="1"/>
        <end position="23"/>
    </location>
</feature>
<accession>A0ABP7ZLP8</accession>
<evidence type="ECO:0000259" key="6">
    <source>
        <dbReference type="PROSITE" id="PS50977"/>
    </source>
</evidence>